<keyword evidence="3 7" id="KW-0479">Metal-binding</keyword>
<dbReference type="GO" id="GO:0004222">
    <property type="term" value="F:metalloendopeptidase activity"/>
    <property type="evidence" value="ECO:0007669"/>
    <property type="project" value="InterPro"/>
</dbReference>
<keyword evidence="7" id="KW-0698">rRNA processing</keyword>
<accession>A0A7Y9PEI9</accession>
<dbReference type="EMBL" id="JACCCW010000001">
    <property type="protein sequence ID" value="NYF77721.1"/>
    <property type="molecule type" value="Genomic_DNA"/>
</dbReference>
<dbReference type="SUPFAM" id="SSF55486">
    <property type="entry name" value="Metalloproteases ('zincins'), catalytic domain"/>
    <property type="match status" value="1"/>
</dbReference>
<dbReference type="GO" id="GO:0004521">
    <property type="term" value="F:RNA endonuclease activity"/>
    <property type="evidence" value="ECO:0007669"/>
    <property type="project" value="UniProtKB-UniRule"/>
</dbReference>
<comment type="similarity">
    <text evidence="1 7">Belongs to the endoribonuclease YbeY family.</text>
</comment>
<keyword evidence="2 7" id="KW-0540">Nuclease</keyword>
<feature type="compositionally biased region" description="Basic residues" evidence="8">
    <location>
        <begin position="151"/>
        <end position="166"/>
    </location>
</feature>
<evidence type="ECO:0000256" key="3">
    <source>
        <dbReference type="ARBA" id="ARBA00022723"/>
    </source>
</evidence>
<dbReference type="EC" id="3.1.-.-" evidence="7"/>
<comment type="caution">
    <text evidence="9">The sequence shown here is derived from an EMBL/GenBank/DDBJ whole genome shotgun (WGS) entry which is preliminary data.</text>
</comment>
<keyword evidence="7" id="KW-0690">Ribosome biogenesis</keyword>
<dbReference type="PANTHER" id="PTHR46986:SF1">
    <property type="entry name" value="ENDORIBONUCLEASE YBEY, CHLOROPLASTIC"/>
    <property type="match status" value="1"/>
</dbReference>
<feature type="binding site" evidence="7">
    <location>
        <position position="113"/>
    </location>
    <ligand>
        <name>Zn(2+)</name>
        <dbReference type="ChEBI" id="CHEBI:29105"/>
        <note>catalytic</note>
    </ligand>
</feature>
<dbReference type="InterPro" id="IPR002036">
    <property type="entry name" value="YbeY"/>
</dbReference>
<comment type="function">
    <text evidence="7">Single strand-specific metallo-endoribonuclease involved in late-stage 70S ribosome quality control and in maturation of the 3' terminus of the 16S rRNA.</text>
</comment>
<dbReference type="NCBIfam" id="TIGR00043">
    <property type="entry name" value="rRNA maturation RNase YbeY"/>
    <property type="match status" value="1"/>
</dbReference>
<dbReference type="GO" id="GO:0008270">
    <property type="term" value="F:zinc ion binding"/>
    <property type="evidence" value="ECO:0007669"/>
    <property type="project" value="UniProtKB-UniRule"/>
</dbReference>
<keyword evidence="7" id="KW-0963">Cytoplasm</keyword>
<dbReference type="HAMAP" id="MF_00009">
    <property type="entry name" value="Endoribonucl_YbeY"/>
    <property type="match status" value="1"/>
</dbReference>
<dbReference type="GO" id="GO:0005737">
    <property type="term" value="C:cytoplasm"/>
    <property type="evidence" value="ECO:0007669"/>
    <property type="project" value="UniProtKB-SubCell"/>
</dbReference>
<dbReference type="InterPro" id="IPR023091">
    <property type="entry name" value="MetalPrtase_cat_dom_sf_prd"/>
</dbReference>
<keyword evidence="6 7" id="KW-0862">Zinc</keyword>
<comment type="subcellular location">
    <subcellularLocation>
        <location evidence="7">Cytoplasm</location>
    </subcellularLocation>
</comment>
<dbReference type="AlphaFoldDB" id="A0A7Y9PEI9"/>
<dbReference type="GO" id="GO:0006364">
    <property type="term" value="P:rRNA processing"/>
    <property type="evidence" value="ECO:0007669"/>
    <property type="project" value="UniProtKB-UniRule"/>
</dbReference>
<feature type="binding site" evidence="7">
    <location>
        <position position="109"/>
    </location>
    <ligand>
        <name>Zn(2+)</name>
        <dbReference type="ChEBI" id="CHEBI:29105"/>
        <note>catalytic</note>
    </ligand>
</feature>
<comment type="cofactor">
    <cofactor evidence="7">
        <name>Zn(2+)</name>
        <dbReference type="ChEBI" id="CHEBI:29105"/>
    </cofactor>
    <text evidence="7">Binds 1 zinc ion.</text>
</comment>
<evidence type="ECO:0000313" key="10">
    <source>
        <dbReference type="Proteomes" id="UP000589520"/>
    </source>
</evidence>
<dbReference type="Gene3D" id="3.40.390.30">
    <property type="entry name" value="Metalloproteases ('zincins'), catalytic domain"/>
    <property type="match status" value="1"/>
</dbReference>
<evidence type="ECO:0000256" key="8">
    <source>
        <dbReference type="SAM" id="MobiDB-lite"/>
    </source>
</evidence>
<name>A0A7Y9PEI9_9BACT</name>
<feature type="binding site" evidence="7">
    <location>
        <position position="119"/>
    </location>
    <ligand>
        <name>Zn(2+)</name>
        <dbReference type="ChEBI" id="CHEBI:29105"/>
        <note>catalytic</note>
    </ligand>
</feature>
<dbReference type="Pfam" id="PF02130">
    <property type="entry name" value="YbeY"/>
    <property type="match status" value="1"/>
</dbReference>
<keyword evidence="5 7" id="KW-0378">Hydrolase</keyword>
<gene>
    <name evidence="7" type="primary">ybeY</name>
    <name evidence="9" type="ORF">HDF17_000008</name>
</gene>
<evidence type="ECO:0000256" key="4">
    <source>
        <dbReference type="ARBA" id="ARBA00022759"/>
    </source>
</evidence>
<evidence type="ECO:0000313" key="9">
    <source>
        <dbReference type="EMBL" id="NYF77721.1"/>
    </source>
</evidence>
<evidence type="ECO:0000256" key="6">
    <source>
        <dbReference type="ARBA" id="ARBA00022833"/>
    </source>
</evidence>
<keyword evidence="4 7" id="KW-0255">Endonuclease</keyword>
<reference evidence="9 10" key="1">
    <citation type="submission" date="2020-07" db="EMBL/GenBank/DDBJ databases">
        <title>Genomic Encyclopedia of Type Strains, Phase IV (KMG-V): Genome sequencing to study the core and pangenomes of soil and plant-associated prokaryotes.</title>
        <authorList>
            <person name="Whitman W."/>
        </authorList>
    </citation>
    <scope>NUCLEOTIDE SEQUENCE [LARGE SCALE GENOMIC DNA]</scope>
    <source>
        <strain evidence="9 10">X4EP2</strain>
    </source>
</reference>
<dbReference type="RefSeq" id="WP_179486548.1">
    <property type="nucleotide sequence ID" value="NZ_JACCCW010000001.1"/>
</dbReference>
<proteinExistence type="inferred from homology"/>
<dbReference type="PANTHER" id="PTHR46986">
    <property type="entry name" value="ENDORIBONUCLEASE YBEY, CHLOROPLASTIC"/>
    <property type="match status" value="1"/>
</dbReference>
<keyword evidence="10" id="KW-1185">Reference proteome</keyword>
<evidence type="ECO:0000256" key="1">
    <source>
        <dbReference type="ARBA" id="ARBA00010875"/>
    </source>
</evidence>
<evidence type="ECO:0000256" key="5">
    <source>
        <dbReference type="ARBA" id="ARBA00022801"/>
    </source>
</evidence>
<evidence type="ECO:0000256" key="2">
    <source>
        <dbReference type="ARBA" id="ARBA00022722"/>
    </source>
</evidence>
<organism evidence="9 10">
    <name type="scientific">Granulicella arctica</name>
    <dbReference type="NCBI Taxonomy" id="940613"/>
    <lineage>
        <taxon>Bacteria</taxon>
        <taxon>Pseudomonadati</taxon>
        <taxon>Acidobacteriota</taxon>
        <taxon>Terriglobia</taxon>
        <taxon>Terriglobales</taxon>
        <taxon>Acidobacteriaceae</taxon>
        <taxon>Granulicella</taxon>
    </lineage>
</organism>
<evidence type="ECO:0000256" key="7">
    <source>
        <dbReference type="HAMAP-Rule" id="MF_00009"/>
    </source>
</evidence>
<protein>
    <recommendedName>
        <fullName evidence="7">Endoribonuclease YbeY</fullName>
        <ecNumber evidence="7">3.1.-.-</ecNumber>
    </recommendedName>
</protein>
<dbReference type="Proteomes" id="UP000589520">
    <property type="component" value="Unassembled WGS sequence"/>
</dbReference>
<sequence>MITIEAPNPSPAVTALSKSGLTRFLNRAREAVGVTGEVEVLLTTDAEMKRLNRTFRSKNKATDVLSFPTPHEIAHEHAGDLAISLDTAARQADAYGHTLRDELRILLLHGLLHLHGLDHETDDGQMAALETELRTELHLPVTLIDRVSKPASRKSKAKPRKKKAKP</sequence>
<feature type="region of interest" description="Disordered" evidence="8">
    <location>
        <begin position="146"/>
        <end position="166"/>
    </location>
</feature>